<dbReference type="InterPro" id="IPR036291">
    <property type="entry name" value="NAD(P)-bd_dom_sf"/>
</dbReference>
<keyword evidence="2" id="KW-0560">Oxidoreductase</keyword>
<dbReference type="GO" id="GO:0005783">
    <property type="term" value="C:endoplasmic reticulum"/>
    <property type="evidence" value="ECO:0007669"/>
    <property type="project" value="TreeGrafter"/>
</dbReference>
<evidence type="ECO:0000256" key="1">
    <source>
        <dbReference type="ARBA" id="ARBA00022857"/>
    </source>
</evidence>
<dbReference type="SUPFAM" id="SSF51735">
    <property type="entry name" value="NAD(P)-binding Rossmann-fold domains"/>
    <property type="match status" value="1"/>
</dbReference>
<evidence type="ECO:0000256" key="2">
    <source>
        <dbReference type="ARBA" id="ARBA00023002"/>
    </source>
</evidence>
<organism evidence="3 4">
    <name type="scientific">Stylonychia lemnae</name>
    <name type="common">Ciliate</name>
    <dbReference type="NCBI Taxonomy" id="5949"/>
    <lineage>
        <taxon>Eukaryota</taxon>
        <taxon>Sar</taxon>
        <taxon>Alveolata</taxon>
        <taxon>Ciliophora</taxon>
        <taxon>Intramacronucleata</taxon>
        <taxon>Spirotrichea</taxon>
        <taxon>Stichotrichia</taxon>
        <taxon>Sporadotrichida</taxon>
        <taxon>Oxytrichidae</taxon>
        <taxon>Stylonychinae</taxon>
        <taxon>Stylonychia</taxon>
    </lineage>
</organism>
<name>A0A078AUS0_STYLE</name>
<dbReference type="GO" id="GO:0016491">
    <property type="term" value="F:oxidoreductase activity"/>
    <property type="evidence" value="ECO:0007669"/>
    <property type="project" value="UniProtKB-KW"/>
</dbReference>
<dbReference type="AlphaFoldDB" id="A0A078AUS0"/>
<gene>
    <name evidence="3" type="primary">Contig12705.g13558</name>
    <name evidence="3" type="ORF">STYLEM_14056</name>
</gene>
<accession>A0A078AUS0</accession>
<keyword evidence="1" id="KW-0521">NADP</keyword>
<reference evidence="3 4" key="1">
    <citation type="submission" date="2014-06" db="EMBL/GenBank/DDBJ databases">
        <authorList>
            <person name="Swart Estienne"/>
        </authorList>
    </citation>
    <scope>NUCLEOTIDE SEQUENCE [LARGE SCALE GENOMIC DNA]</scope>
    <source>
        <strain evidence="3 4">130c</strain>
    </source>
</reference>
<proteinExistence type="predicted"/>
<sequence>MEKFNQVISSLKNFDLKSIANDKVVVCLAVIGLATSTRYVANRILELKNKPKSSKTSQLKQIYDGEWALVLDFSEENGLQLALNLAKEGYNIMTFVRNSYDHHEIFKHIEETYKVNTKAVVYDIRNLSDVAFYEDFSKTLNSIEDDFSVIVSNLRTLAANRENDAIEGQDGEGKSFQNVLDQVKQNIAQQLFLYKVLQPRLLKRYDSANKKGAIINIQFLDAAKSDPYTAAYASQKAYEYTVGIGLGEEQEQGLDKVDILSALQVESDIVITKEGEKSEVIKELSDETGKQQNEELQKLQMDIREYEFVPQHLYNQHILNNKQKQQSESFGVWPFRREIQQLPQNKK</sequence>
<evidence type="ECO:0008006" key="5">
    <source>
        <dbReference type="Google" id="ProtNLM"/>
    </source>
</evidence>
<dbReference type="OrthoDB" id="434939at2759"/>
<dbReference type="Proteomes" id="UP000039865">
    <property type="component" value="Unassembled WGS sequence"/>
</dbReference>
<protein>
    <recommendedName>
        <fullName evidence="5">Short chain dehydrogenase reductase family protein</fullName>
    </recommendedName>
</protein>
<dbReference type="EMBL" id="CCKQ01013340">
    <property type="protein sequence ID" value="CDW84987.1"/>
    <property type="molecule type" value="Genomic_DNA"/>
</dbReference>
<dbReference type="InParanoid" id="A0A078AUS0"/>
<dbReference type="GO" id="GO:0030497">
    <property type="term" value="P:fatty acid elongation"/>
    <property type="evidence" value="ECO:0007669"/>
    <property type="project" value="TreeGrafter"/>
</dbReference>
<dbReference type="Gene3D" id="3.40.50.720">
    <property type="entry name" value="NAD(P)-binding Rossmann-like Domain"/>
    <property type="match status" value="1"/>
</dbReference>
<evidence type="ECO:0000313" key="3">
    <source>
        <dbReference type="EMBL" id="CDW84987.1"/>
    </source>
</evidence>
<keyword evidence="4" id="KW-1185">Reference proteome</keyword>
<dbReference type="PANTHER" id="PTHR43086:SF2">
    <property type="entry name" value="HYDROXYSTEROID DEHYDROGENASE-LIKE PROTEIN 1"/>
    <property type="match status" value="1"/>
</dbReference>
<dbReference type="PANTHER" id="PTHR43086">
    <property type="entry name" value="VERY-LONG-CHAIN 3-OXOOACYL-COA REDUCTASE"/>
    <property type="match status" value="1"/>
</dbReference>
<evidence type="ECO:0000313" key="4">
    <source>
        <dbReference type="Proteomes" id="UP000039865"/>
    </source>
</evidence>